<dbReference type="Proteomes" id="UP000255234">
    <property type="component" value="Unassembled WGS sequence"/>
</dbReference>
<evidence type="ECO:0000313" key="1">
    <source>
        <dbReference type="EMBL" id="STY71138.1"/>
    </source>
</evidence>
<dbReference type="AlphaFoldDB" id="A0A378NYR0"/>
<protein>
    <submittedName>
        <fullName evidence="1">Uncharacterized protein</fullName>
    </submittedName>
</protein>
<gene>
    <name evidence="1" type="ORF">NCTC10571_01290</name>
</gene>
<sequence length="275" mass="32459">MINLNDFNSLTNDDSKDILYSVESSKMNDGVAIVDNYTLNDLLYSTSYYNVIHILNNKKSFDLNYKFIRDKDENCIYVCTNLFEHTGYSTMDSTKFYKKIIDYLLIEDQVFNYDNKINSFKEAYYDLKEKLFKSNYISDDTLLNGIGFIKKNNNIIATVDSIYINKEEKNYCIDMKDIVGNLNNLESEDNILLEFHQKKDKKKILFNNIRVIKDEENDNFMIIQYQTCSMEDDNDNISYVSKQDCCNDDIFIEERTKFFTVNDTFSSIDFDDLIL</sequence>
<proteinExistence type="predicted"/>
<dbReference type="RefSeq" id="WP_115151511.1">
    <property type="nucleotide sequence ID" value="NZ_UGPP01000001.1"/>
</dbReference>
<name>A0A378NYR0_9FIRM</name>
<dbReference type="EMBL" id="UGPP01000001">
    <property type="protein sequence ID" value="STY71138.1"/>
    <property type="molecule type" value="Genomic_DNA"/>
</dbReference>
<accession>A0A378NYR0</accession>
<evidence type="ECO:0000313" key="2">
    <source>
        <dbReference type="Proteomes" id="UP000255234"/>
    </source>
</evidence>
<organism evidence="1 2">
    <name type="scientific">Megamonas hypermegale</name>
    <dbReference type="NCBI Taxonomy" id="158847"/>
    <lineage>
        <taxon>Bacteria</taxon>
        <taxon>Bacillati</taxon>
        <taxon>Bacillota</taxon>
        <taxon>Negativicutes</taxon>
        <taxon>Selenomonadales</taxon>
        <taxon>Selenomonadaceae</taxon>
        <taxon>Megamonas</taxon>
    </lineage>
</organism>
<reference evidence="1 2" key="1">
    <citation type="submission" date="2018-06" db="EMBL/GenBank/DDBJ databases">
        <authorList>
            <consortium name="Pathogen Informatics"/>
            <person name="Doyle S."/>
        </authorList>
    </citation>
    <scope>NUCLEOTIDE SEQUENCE [LARGE SCALE GENOMIC DNA]</scope>
    <source>
        <strain evidence="1 2">NCTC10571</strain>
    </source>
</reference>